<keyword evidence="5" id="KW-0067">ATP-binding</keyword>
<dbReference type="KEGG" id="mtun:MTUNDRAET4_3574"/>
<evidence type="ECO:0000256" key="1">
    <source>
        <dbReference type="ARBA" id="ARBA00022505"/>
    </source>
</evidence>
<reference evidence="5 6" key="1">
    <citation type="submission" date="2019-03" db="EMBL/GenBank/DDBJ databases">
        <authorList>
            <person name="Kox A.R. M."/>
        </authorList>
    </citation>
    <scope>NUCLEOTIDE SEQUENCE [LARGE SCALE GENOMIC DNA]</scope>
    <source>
        <strain evidence="5">MTUNDRAET4 annotated genome</strain>
    </source>
</reference>
<gene>
    <name evidence="5" type="ORF">MTUNDRAET4_3574</name>
</gene>
<dbReference type="SUPFAM" id="SSF50331">
    <property type="entry name" value="MOP-like"/>
    <property type="match status" value="1"/>
</dbReference>
<accession>A0A4U8Z4L5</accession>
<evidence type="ECO:0000256" key="3">
    <source>
        <dbReference type="SAM" id="MobiDB-lite"/>
    </source>
</evidence>
<evidence type="ECO:0000313" key="5">
    <source>
        <dbReference type="EMBL" id="VFU10461.1"/>
    </source>
</evidence>
<sequence>MLESPRKRAARPALKAALSARVLRHDLSTAMTTLFFEDGELRAPLITDPIGSGVIVTIYARDVSIALSRPMDVSITNRLPGEIVDISHLDPPYVRVTFSLGATRLHALVTRESVERLALVPGLRAWVMIKAVAISRRDLKPDRAPQPRPWPLDQNSSPGKP</sequence>
<dbReference type="EMBL" id="LR536450">
    <property type="protein sequence ID" value="VFU10461.1"/>
    <property type="molecule type" value="Genomic_DNA"/>
</dbReference>
<dbReference type="PROSITE" id="PS51866">
    <property type="entry name" value="MOP"/>
    <property type="match status" value="1"/>
</dbReference>
<keyword evidence="1 2" id="KW-0500">Molybdenum</keyword>
<dbReference type="AlphaFoldDB" id="A0A4U8Z4L5"/>
<organism evidence="5 6">
    <name type="scientific">Methylocella tundrae</name>
    <dbReference type="NCBI Taxonomy" id="227605"/>
    <lineage>
        <taxon>Bacteria</taxon>
        <taxon>Pseudomonadati</taxon>
        <taxon>Pseudomonadota</taxon>
        <taxon>Alphaproteobacteria</taxon>
        <taxon>Hyphomicrobiales</taxon>
        <taxon>Beijerinckiaceae</taxon>
        <taxon>Methylocella</taxon>
    </lineage>
</organism>
<dbReference type="Proteomes" id="UP000294360">
    <property type="component" value="Chromosome"/>
</dbReference>
<dbReference type="InterPro" id="IPR004606">
    <property type="entry name" value="Mop_domain"/>
</dbReference>
<proteinExistence type="predicted"/>
<dbReference type="GO" id="GO:0005524">
    <property type="term" value="F:ATP binding"/>
    <property type="evidence" value="ECO:0007669"/>
    <property type="project" value="UniProtKB-KW"/>
</dbReference>
<dbReference type="Gene3D" id="2.40.50.100">
    <property type="match status" value="1"/>
</dbReference>
<feature type="region of interest" description="Disordered" evidence="3">
    <location>
        <begin position="140"/>
        <end position="161"/>
    </location>
</feature>
<dbReference type="InterPro" id="IPR008995">
    <property type="entry name" value="Mo/tungstate-bd_C_term_dom"/>
</dbReference>
<name>A0A4U8Z4L5_METTU</name>
<evidence type="ECO:0000256" key="2">
    <source>
        <dbReference type="PROSITE-ProRule" id="PRU01213"/>
    </source>
</evidence>
<evidence type="ECO:0000313" key="6">
    <source>
        <dbReference type="Proteomes" id="UP000294360"/>
    </source>
</evidence>
<protein>
    <submittedName>
        <fullName evidence="5">Molybdate transport system ATP-binding protein</fullName>
    </submittedName>
</protein>
<dbReference type="InterPro" id="IPR005116">
    <property type="entry name" value="Transp-assoc_OB_typ1"/>
</dbReference>
<dbReference type="Pfam" id="PF03459">
    <property type="entry name" value="TOBE"/>
    <property type="match status" value="1"/>
</dbReference>
<dbReference type="RefSeq" id="WP_134491200.1">
    <property type="nucleotide sequence ID" value="NZ_CP139089.1"/>
</dbReference>
<feature type="domain" description="Mop" evidence="4">
    <location>
        <begin position="72"/>
        <end position="138"/>
    </location>
</feature>
<evidence type="ECO:0000259" key="4">
    <source>
        <dbReference type="PROSITE" id="PS51866"/>
    </source>
</evidence>
<dbReference type="GO" id="GO:0015689">
    <property type="term" value="P:molybdate ion transport"/>
    <property type="evidence" value="ECO:0007669"/>
    <property type="project" value="InterPro"/>
</dbReference>
<keyword evidence="5" id="KW-0547">Nucleotide-binding</keyword>
<dbReference type="OrthoDB" id="8228639at2"/>